<proteinExistence type="predicted"/>
<reference evidence="1 2" key="1">
    <citation type="submission" date="2024-02" db="EMBL/GenBank/DDBJ databases">
        <authorList>
            <person name="Chen Y."/>
            <person name="Shah S."/>
            <person name="Dougan E. K."/>
            <person name="Thang M."/>
            <person name="Chan C."/>
        </authorList>
    </citation>
    <scope>NUCLEOTIDE SEQUENCE [LARGE SCALE GENOMIC DNA]</scope>
</reference>
<evidence type="ECO:0000313" key="1">
    <source>
        <dbReference type="EMBL" id="CAK9081917.1"/>
    </source>
</evidence>
<accession>A0ABP0Q2F5</accession>
<dbReference type="EMBL" id="CAXAMM010038906">
    <property type="protein sequence ID" value="CAK9081917.1"/>
    <property type="molecule type" value="Genomic_DNA"/>
</dbReference>
<evidence type="ECO:0008006" key="3">
    <source>
        <dbReference type="Google" id="ProtNLM"/>
    </source>
</evidence>
<keyword evidence="2" id="KW-1185">Reference proteome</keyword>
<evidence type="ECO:0000313" key="2">
    <source>
        <dbReference type="Proteomes" id="UP001642464"/>
    </source>
</evidence>
<comment type="caution">
    <text evidence="1">The sequence shown here is derived from an EMBL/GenBank/DDBJ whole genome shotgun (WGS) entry which is preliminary data.</text>
</comment>
<organism evidence="1 2">
    <name type="scientific">Durusdinium trenchii</name>
    <dbReference type="NCBI Taxonomy" id="1381693"/>
    <lineage>
        <taxon>Eukaryota</taxon>
        <taxon>Sar</taxon>
        <taxon>Alveolata</taxon>
        <taxon>Dinophyceae</taxon>
        <taxon>Suessiales</taxon>
        <taxon>Symbiodiniaceae</taxon>
        <taxon>Durusdinium</taxon>
    </lineage>
</organism>
<protein>
    <recommendedName>
        <fullName evidence="3">Transmembrane protein</fullName>
    </recommendedName>
</protein>
<dbReference type="Proteomes" id="UP001642464">
    <property type="component" value="Unassembled WGS sequence"/>
</dbReference>
<gene>
    <name evidence="1" type="ORF">SCF082_LOCUS38954</name>
</gene>
<name>A0ABP0Q2F5_9DINO</name>
<sequence length="218" mass="24290">MAGEPDVRRRVRPLSVSGREVSESSSHYKLLQQTRDEARWTWRIASASFLVALLSLGAFLSCSRTEEPALTQFPSDMEEVTPGWAWTTVPAIVRQERSLQSKKVGIVKAASRVLVKEVRGIRARITEPMAGWISCVSGNVQVVTRHETDEHIKKVKREVMAHQKTQRDLLTALENVKRKGGIHPKLFGKVRPQNESAEFDGTFVKGHHSATGQQAGGQ</sequence>